<organism evidence="6 7">
    <name type="scientific">Marinobacterium zhoushanense</name>
    <dbReference type="NCBI Taxonomy" id="1679163"/>
    <lineage>
        <taxon>Bacteria</taxon>
        <taxon>Pseudomonadati</taxon>
        <taxon>Pseudomonadota</taxon>
        <taxon>Gammaproteobacteria</taxon>
        <taxon>Oceanospirillales</taxon>
        <taxon>Oceanospirillaceae</taxon>
        <taxon>Marinobacterium</taxon>
    </lineage>
</organism>
<dbReference type="PANTHER" id="PTHR30469:SF20">
    <property type="entry name" value="EFFLUX RND TRANSPORTER PERIPLASMIC ADAPTOR SUBUNIT"/>
    <property type="match status" value="1"/>
</dbReference>
<name>A0ABQ1KHU8_9GAMM</name>
<protein>
    <submittedName>
        <fullName evidence="6">Hemolysin secretion protein D</fullName>
    </submittedName>
</protein>
<proteinExistence type="inferred from homology"/>
<feature type="domain" description="Multidrug resistance protein MdtA-like barrel-sandwich hybrid" evidence="3">
    <location>
        <begin position="63"/>
        <end position="185"/>
    </location>
</feature>
<dbReference type="Pfam" id="PF25917">
    <property type="entry name" value="BSH_RND"/>
    <property type="match status" value="1"/>
</dbReference>
<feature type="chain" id="PRO_5045868480" evidence="2">
    <location>
        <begin position="20"/>
        <end position="361"/>
    </location>
</feature>
<feature type="domain" description="CusB-like beta-barrel" evidence="4">
    <location>
        <begin position="197"/>
        <end position="272"/>
    </location>
</feature>
<dbReference type="Gene3D" id="2.40.420.20">
    <property type="match status" value="1"/>
</dbReference>
<comment type="similarity">
    <text evidence="1">Belongs to the membrane fusion protein (MFP) (TC 8.A.1) family.</text>
</comment>
<evidence type="ECO:0000259" key="4">
    <source>
        <dbReference type="Pfam" id="PF25954"/>
    </source>
</evidence>
<dbReference type="Gene3D" id="1.10.287.470">
    <property type="entry name" value="Helix hairpin bin"/>
    <property type="match status" value="1"/>
</dbReference>
<comment type="caution">
    <text evidence="6">The sequence shown here is derived from an EMBL/GenBank/DDBJ whole genome shotgun (WGS) entry which is preliminary data.</text>
</comment>
<accession>A0ABQ1KHU8</accession>
<dbReference type="EMBL" id="BMIJ01000006">
    <property type="protein sequence ID" value="GGC00738.1"/>
    <property type="molecule type" value="Genomic_DNA"/>
</dbReference>
<feature type="signal peptide" evidence="2">
    <location>
        <begin position="1"/>
        <end position="19"/>
    </location>
</feature>
<dbReference type="InterPro" id="IPR058792">
    <property type="entry name" value="Beta-barrel_RND_2"/>
</dbReference>
<dbReference type="SUPFAM" id="SSF111369">
    <property type="entry name" value="HlyD-like secretion proteins"/>
    <property type="match status" value="1"/>
</dbReference>
<dbReference type="RefSeq" id="WP_188749516.1">
    <property type="nucleotide sequence ID" value="NZ_BMIJ01000006.1"/>
</dbReference>
<feature type="domain" description="YknX-like C-terminal permuted SH3-like" evidence="5">
    <location>
        <begin position="284"/>
        <end position="354"/>
    </location>
</feature>
<dbReference type="NCBIfam" id="TIGR01730">
    <property type="entry name" value="RND_mfp"/>
    <property type="match status" value="1"/>
</dbReference>
<gene>
    <name evidence="6" type="ORF">GCM10011352_28620</name>
</gene>
<dbReference type="Pfam" id="PF25954">
    <property type="entry name" value="Beta-barrel_RND_2"/>
    <property type="match status" value="1"/>
</dbReference>
<evidence type="ECO:0000313" key="6">
    <source>
        <dbReference type="EMBL" id="GGC00738.1"/>
    </source>
</evidence>
<evidence type="ECO:0000256" key="1">
    <source>
        <dbReference type="ARBA" id="ARBA00009477"/>
    </source>
</evidence>
<dbReference type="PANTHER" id="PTHR30469">
    <property type="entry name" value="MULTIDRUG RESISTANCE PROTEIN MDTA"/>
    <property type="match status" value="1"/>
</dbReference>
<dbReference type="InterPro" id="IPR006143">
    <property type="entry name" value="RND_pump_MFP"/>
</dbReference>
<evidence type="ECO:0000259" key="5">
    <source>
        <dbReference type="Pfam" id="PF25989"/>
    </source>
</evidence>
<dbReference type="Proteomes" id="UP000629025">
    <property type="component" value="Unassembled WGS sequence"/>
</dbReference>
<dbReference type="InterPro" id="IPR058625">
    <property type="entry name" value="MdtA-like_BSH"/>
</dbReference>
<evidence type="ECO:0000256" key="2">
    <source>
        <dbReference type="SAM" id="SignalP"/>
    </source>
</evidence>
<dbReference type="InterPro" id="IPR058637">
    <property type="entry name" value="YknX-like_C"/>
</dbReference>
<dbReference type="Pfam" id="PF25989">
    <property type="entry name" value="YknX_C"/>
    <property type="match status" value="1"/>
</dbReference>
<evidence type="ECO:0000313" key="7">
    <source>
        <dbReference type="Proteomes" id="UP000629025"/>
    </source>
</evidence>
<reference evidence="7" key="1">
    <citation type="journal article" date="2019" name="Int. J. Syst. Evol. Microbiol.">
        <title>The Global Catalogue of Microorganisms (GCM) 10K type strain sequencing project: providing services to taxonomists for standard genome sequencing and annotation.</title>
        <authorList>
            <consortium name="The Broad Institute Genomics Platform"/>
            <consortium name="The Broad Institute Genome Sequencing Center for Infectious Disease"/>
            <person name="Wu L."/>
            <person name="Ma J."/>
        </authorList>
    </citation>
    <scope>NUCLEOTIDE SEQUENCE [LARGE SCALE GENOMIC DNA]</scope>
    <source>
        <strain evidence="7">CGMCC 1.15341</strain>
    </source>
</reference>
<dbReference type="PROSITE" id="PS51257">
    <property type="entry name" value="PROKAR_LIPOPROTEIN"/>
    <property type="match status" value="1"/>
</dbReference>
<sequence>MKSLGLLLSAVFLALPLLSGCSDDSDKSEVSGPPPLRPVKTLVVQAPQQGRWRELPGVVKASREVELAFRVSGKLEQLPVKEGDRVQEKQLLAQLDATDFNIQLNARLAEYDQALADFERGQTLVQKNLIARADFDKLKAQYESAKAALESARQNVEYTSLRAPFAGRVAKRNVESFEELAAGQPVLVLQDTNGVSISVDVPESIMIRVREDAVPELTASFDQIPDQQFPLSLLEVSTQADKSSNTYKVTFAMHATEGYNLLPGMSATVRGQADPRVAVADLLYLPAQAVLEDDDGHFVYLVDQTQPGQGSVERRAVEVGSLTSLGLEVISGLAVGDRVVVAGMSKMHAGLEVKLMSEVGQ</sequence>
<evidence type="ECO:0000259" key="3">
    <source>
        <dbReference type="Pfam" id="PF25917"/>
    </source>
</evidence>
<keyword evidence="7" id="KW-1185">Reference proteome</keyword>
<keyword evidence="2" id="KW-0732">Signal</keyword>
<dbReference type="Gene3D" id="2.40.30.170">
    <property type="match status" value="1"/>
</dbReference>
<dbReference type="Gene3D" id="2.40.50.100">
    <property type="match status" value="1"/>
</dbReference>